<proteinExistence type="predicted"/>
<organism evidence="2 3">
    <name type="scientific">Trametes cubensis</name>
    <dbReference type="NCBI Taxonomy" id="1111947"/>
    <lineage>
        <taxon>Eukaryota</taxon>
        <taxon>Fungi</taxon>
        <taxon>Dikarya</taxon>
        <taxon>Basidiomycota</taxon>
        <taxon>Agaricomycotina</taxon>
        <taxon>Agaricomycetes</taxon>
        <taxon>Polyporales</taxon>
        <taxon>Polyporaceae</taxon>
        <taxon>Trametes</taxon>
    </lineage>
</organism>
<evidence type="ECO:0000313" key="2">
    <source>
        <dbReference type="EMBL" id="KAJ8473202.1"/>
    </source>
</evidence>
<dbReference type="Proteomes" id="UP001215151">
    <property type="component" value="Unassembled WGS sequence"/>
</dbReference>
<accession>A0AAD7TPE3</accession>
<keyword evidence="3" id="KW-1185">Reference proteome</keyword>
<sequence length="450" mass="48872">MSAKQRRSSSMALSPEADPPSYVSRPPDFTEHRYQLEDSKGRPWLWLTVKSRSREARQLPLFFDRDTITGSVEVDLDKAEGSKGVLISVTAGVTAVGQDEIKFLDVTSELWDARSAPSKLTGKQSWPYSIVLPTDCTVPERGKNKQRQQVYPLPPTFSERASPAYIDYKLVVTVRKSAFRVNQTLATSFVYLPIIKADPPSHLRQLAYREGSALIGPEGDPDGWKVLPSVTVAGTIFGARQVELQCTVALSKPLTYALGSPIPIVLTLRGHDEQALDLLATPSAVRLHLIRLRLVGSHAVQDNPAAGRSNNVFRDSVGTAFFWPSDEGAPQPGVRVLQGELEVKKGLKLGFVFPRFSLRYTLVLMPFQAPGFVPSTGHSGASAASGGGGGGGVVAEALLSERIAIASVNAPGVVPRSYAPPGYVFPEEGDYNNTVGYLENGNQRFYHHGF</sequence>
<comment type="caution">
    <text evidence="2">The sequence shown here is derived from an EMBL/GenBank/DDBJ whole genome shotgun (WGS) entry which is preliminary data.</text>
</comment>
<reference evidence="2" key="1">
    <citation type="submission" date="2022-11" db="EMBL/GenBank/DDBJ databases">
        <title>Genome Sequence of Cubamyces cubensis.</title>
        <authorList>
            <person name="Buettner E."/>
        </authorList>
    </citation>
    <scope>NUCLEOTIDE SEQUENCE</scope>
    <source>
        <strain evidence="2">MPL-01</strain>
    </source>
</reference>
<dbReference type="EMBL" id="JAPEVG010000231">
    <property type="protein sequence ID" value="KAJ8473202.1"/>
    <property type="molecule type" value="Genomic_DNA"/>
</dbReference>
<dbReference type="InterPro" id="IPR014752">
    <property type="entry name" value="Arrestin-like_C"/>
</dbReference>
<evidence type="ECO:0008006" key="4">
    <source>
        <dbReference type="Google" id="ProtNLM"/>
    </source>
</evidence>
<feature type="region of interest" description="Disordered" evidence="1">
    <location>
        <begin position="1"/>
        <end position="29"/>
    </location>
</feature>
<dbReference type="Gene3D" id="2.60.40.640">
    <property type="match status" value="1"/>
</dbReference>
<protein>
    <recommendedName>
        <fullName evidence="4">Arrestin-like N-terminal domain-containing protein</fullName>
    </recommendedName>
</protein>
<name>A0AAD7TPE3_9APHY</name>
<gene>
    <name evidence="2" type="ORF">ONZ51_g8019</name>
</gene>
<evidence type="ECO:0000256" key="1">
    <source>
        <dbReference type="SAM" id="MobiDB-lite"/>
    </source>
</evidence>
<evidence type="ECO:0000313" key="3">
    <source>
        <dbReference type="Proteomes" id="UP001215151"/>
    </source>
</evidence>
<dbReference type="AlphaFoldDB" id="A0AAD7TPE3"/>